<comment type="caution">
    <text evidence="1">The sequence shown here is derived from an EMBL/GenBank/DDBJ whole genome shotgun (WGS) entry which is preliminary data.</text>
</comment>
<keyword evidence="2" id="KW-1185">Reference proteome</keyword>
<gene>
    <name evidence="1" type="ORF">ACMU_16480</name>
</gene>
<dbReference type="STRING" id="1454373.ACMU_16480"/>
<evidence type="ECO:0000313" key="2">
    <source>
        <dbReference type="Proteomes" id="UP000026249"/>
    </source>
</evidence>
<organism evidence="1 2">
    <name type="scientific">Actibacterium mucosum KCTC 23349</name>
    <dbReference type="NCBI Taxonomy" id="1454373"/>
    <lineage>
        <taxon>Bacteria</taxon>
        <taxon>Pseudomonadati</taxon>
        <taxon>Pseudomonadota</taxon>
        <taxon>Alphaproteobacteria</taxon>
        <taxon>Rhodobacterales</taxon>
        <taxon>Roseobacteraceae</taxon>
        <taxon>Actibacterium</taxon>
    </lineage>
</organism>
<proteinExistence type="predicted"/>
<protein>
    <submittedName>
        <fullName evidence="1">Uncharacterized protein</fullName>
    </submittedName>
</protein>
<evidence type="ECO:0000313" key="1">
    <source>
        <dbReference type="EMBL" id="KAJ54710.1"/>
    </source>
</evidence>
<dbReference type="AlphaFoldDB" id="A0A037ZIP6"/>
<dbReference type="Proteomes" id="UP000026249">
    <property type="component" value="Unassembled WGS sequence"/>
</dbReference>
<sequence>MCACTPDKIIRTSAYPQVNLVETPFLEDFVAVFVDKYTVTAPSRFASNDNETTKATPTYEHQWRIFVSTVKTVIGKLRFVPLEFTAQRVEKVICLPVPCCLDLVGFSMNGGRKNKRKGSQSKKKHRQTSCFSGANRWGSRRNLQQILASKTTSSKKLPSAGIAEPDIWALC</sequence>
<accession>A0A037ZIP6</accession>
<dbReference type="EMBL" id="JFKE01000006">
    <property type="protein sequence ID" value="KAJ54710.1"/>
    <property type="molecule type" value="Genomic_DNA"/>
</dbReference>
<reference evidence="1 2" key="1">
    <citation type="submission" date="2014-03" db="EMBL/GenBank/DDBJ databases">
        <title>Draft Genome Sequence of Actibacterium mucosum KCTC 23349, a Marine Alphaproteobacterium with Complex Ionic Requirements Isolated from Mediterranean Seawater at Malvarrosa Beach, Valencia, Spain.</title>
        <authorList>
            <person name="Arahal D.R."/>
            <person name="Shao Z."/>
            <person name="Lai Q."/>
            <person name="Pujalte M.J."/>
        </authorList>
    </citation>
    <scope>NUCLEOTIDE SEQUENCE [LARGE SCALE GENOMIC DNA]</scope>
    <source>
        <strain evidence="1 2">KCTC 23349</strain>
    </source>
</reference>
<name>A0A037ZIP6_9RHOB</name>